<reference evidence="2" key="2">
    <citation type="submission" date="2018-05" db="EMBL/GenBank/DDBJ databases">
        <title>OmerRS3 (Oryza meridionalis Reference Sequence Version 3).</title>
        <authorList>
            <person name="Zhang J."/>
            <person name="Kudrna D."/>
            <person name="Lee S."/>
            <person name="Talag J."/>
            <person name="Welchert J."/>
            <person name="Wing R.A."/>
        </authorList>
    </citation>
    <scope>NUCLEOTIDE SEQUENCE [LARGE SCALE GENOMIC DNA]</scope>
    <source>
        <strain evidence="2">cv. OR44</strain>
    </source>
</reference>
<feature type="compositionally biased region" description="Basic and acidic residues" evidence="1">
    <location>
        <begin position="48"/>
        <end position="57"/>
    </location>
</feature>
<sequence length="131" mass="14810">MSPFALTTFTSRGRGWADLDPRRAARRVTCARARERRFPLADDDTDDTTGHSRRWEPPHTSTHSNKRGGGGGERACYHRHHLLHPLKHTEVRTLSTTAAATPMAPMRRWQWRLMVEDLDPTTTAAAQITGI</sequence>
<reference evidence="2" key="1">
    <citation type="submission" date="2015-04" db="UniProtKB">
        <authorList>
            <consortium name="EnsemblPlants"/>
        </authorList>
    </citation>
    <scope>IDENTIFICATION</scope>
</reference>
<keyword evidence="3" id="KW-1185">Reference proteome</keyword>
<accession>A0A0E0BYX2</accession>
<dbReference type="EnsemblPlants" id="OMERI01G07000.1">
    <property type="protein sequence ID" value="OMERI01G07000.1"/>
    <property type="gene ID" value="OMERI01G07000"/>
</dbReference>
<proteinExistence type="predicted"/>
<feature type="region of interest" description="Disordered" evidence="1">
    <location>
        <begin position="39"/>
        <end position="74"/>
    </location>
</feature>
<dbReference type="Gramene" id="OMERI01G07000.1">
    <property type="protein sequence ID" value="OMERI01G07000.1"/>
    <property type="gene ID" value="OMERI01G07000"/>
</dbReference>
<dbReference type="HOGENOM" id="CLU_1930864_0_0_1"/>
<organism evidence="2">
    <name type="scientific">Oryza meridionalis</name>
    <dbReference type="NCBI Taxonomy" id="40149"/>
    <lineage>
        <taxon>Eukaryota</taxon>
        <taxon>Viridiplantae</taxon>
        <taxon>Streptophyta</taxon>
        <taxon>Embryophyta</taxon>
        <taxon>Tracheophyta</taxon>
        <taxon>Spermatophyta</taxon>
        <taxon>Magnoliopsida</taxon>
        <taxon>Liliopsida</taxon>
        <taxon>Poales</taxon>
        <taxon>Poaceae</taxon>
        <taxon>BOP clade</taxon>
        <taxon>Oryzoideae</taxon>
        <taxon>Oryzeae</taxon>
        <taxon>Oryzinae</taxon>
        <taxon>Oryza</taxon>
    </lineage>
</organism>
<evidence type="ECO:0000313" key="3">
    <source>
        <dbReference type="Proteomes" id="UP000008021"/>
    </source>
</evidence>
<evidence type="ECO:0000256" key="1">
    <source>
        <dbReference type="SAM" id="MobiDB-lite"/>
    </source>
</evidence>
<dbReference type="AlphaFoldDB" id="A0A0E0BYX2"/>
<evidence type="ECO:0000313" key="2">
    <source>
        <dbReference type="EnsemblPlants" id="OMERI01G07000.1"/>
    </source>
</evidence>
<name>A0A0E0BYX2_9ORYZ</name>
<dbReference type="Proteomes" id="UP000008021">
    <property type="component" value="Chromosome 1"/>
</dbReference>
<protein>
    <submittedName>
        <fullName evidence="2">Uncharacterized protein</fullName>
    </submittedName>
</protein>